<keyword evidence="3" id="KW-0378">Hydrolase</keyword>
<feature type="transmembrane region" description="Helical" evidence="1">
    <location>
        <begin position="20"/>
        <end position="42"/>
    </location>
</feature>
<sequence length="475" mass="52251">MWPVQKSPAVASRGSIATPTVVSVAVLFPLAAFGTVEAILHLKKYFGRTLRKLISIVDPVVPSAEVIADTLSSEIPIEDLEQHVQEEASNPVIDGAEKCIHWFDPNCKQKTPICVVFFHGWSACRQEGRPVIGRIAKHLQANLYCGRLPGHGRQGTTKPGWSSNSKMAPDGQALMNEAKPRELFMSALDSLRVGLSLGDRVVLAGISTGGALATWLASLLLSDHDGASEKEQKTLEPLREKIASLILISPAYALSHPLYPVLKHSFAAMRVLPGRLSHIARTKLIQAAIGAERNIPVVNDDHYRFSTLQYPSAALLHLLDVLYELEIVNHASITIPTLMIGNPQDPVVNFRVKATNAFLKFGDAPNKVLYCLTRGEHQHIMSCEYQSPSTVDEVTEVIRLFLNTNSLAPPPPETPYQDYEVTLENGQLDGKRYMIDLELERTNEDDNSAARRHSAGLGNFSSFPSFGELSRPLEF</sequence>
<keyword evidence="1" id="KW-1133">Transmembrane helix</keyword>
<evidence type="ECO:0000259" key="2">
    <source>
        <dbReference type="Pfam" id="PF12697"/>
    </source>
</evidence>
<evidence type="ECO:0000313" key="3">
    <source>
        <dbReference type="EMBL" id="CAB9530649.1"/>
    </source>
</evidence>
<dbReference type="SUPFAM" id="SSF53474">
    <property type="entry name" value="alpha/beta-Hydrolases"/>
    <property type="match status" value="1"/>
</dbReference>
<evidence type="ECO:0000256" key="1">
    <source>
        <dbReference type="SAM" id="Phobius"/>
    </source>
</evidence>
<dbReference type="Gene3D" id="3.40.50.1820">
    <property type="entry name" value="alpha/beta hydrolase"/>
    <property type="match status" value="1"/>
</dbReference>
<dbReference type="GO" id="GO:0016787">
    <property type="term" value="F:hydrolase activity"/>
    <property type="evidence" value="ECO:0007669"/>
    <property type="project" value="UniProtKB-KW"/>
</dbReference>
<reference evidence="3" key="1">
    <citation type="submission" date="2020-06" db="EMBL/GenBank/DDBJ databases">
        <authorList>
            <consortium name="Plant Systems Biology data submission"/>
        </authorList>
    </citation>
    <scope>NUCLEOTIDE SEQUENCE</scope>
    <source>
        <strain evidence="3">D6</strain>
    </source>
</reference>
<protein>
    <submittedName>
        <fullName evidence="3">Inherit from COG: Alpha beta hydrolase</fullName>
    </submittedName>
</protein>
<accession>A0A9N8F322</accession>
<evidence type="ECO:0000313" key="4">
    <source>
        <dbReference type="Proteomes" id="UP001153069"/>
    </source>
</evidence>
<gene>
    <name evidence="3" type="ORF">SEMRO_2975_G341330.1</name>
</gene>
<dbReference type="OrthoDB" id="10481652at2759"/>
<dbReference type="Pfam" id="PF12697">
    <property type="entry name" value="Abhydrolase_6"/>
    <property type="match status" value="1"/>
</dbReference>
<keyword evidence="1" id="KW-0812">Transmembrane</keyword>
<organism evidence="3 4">
    <name type="scientific">Seminavis robusta</name>
    <dbReference type="NCBI Taxonomy" id="568900"/>
    <lineage>
        <taxon>Eukaryota</taxon>
        <taxon>Sar</taxon>
        <taxon>Stramenopiles</taxon>
        <taxon>Ochrophyta</taxon>
        <taxon>Bacillariophyta</taxon>
        <taxon>Bacillariophyceae</taxon>
        <taxon>Bacillariophycidae</taxon>
        <taxon>Naviculales</taxon>
        <taxon>Naviculaceae</taxon>
        <taxon>Seminavis</taxon>
    </lineage>
</organism>
<feature type="domain" description="AB hydrolase-1" evidence="2">
    <location>
        <begin position="115"/>
        <end position="348"/>
    </location>
</feature>
<comment type="caution">
    <text evidence="3">The sequence shown here is derived from an EMBL/GenBank/DDBJ whole genome shotgun (WGS) entry which is preliminary data.</text>
</comment>
<dbReference type="InterPro" id="IPR000073">
    <property type="entry name" value="AB_hydrolase_1"/>
</dbReference>
<dbReference type="Proteomes" id="UP001153069">
    <property type="component" value="Unassembled WGS sequence"/>
</dbReference>
<dbReference type="InterPro" id="IPR029058">
    <property type="entry name" value="AB_hydrolase_fold"/>
</dbReference>
<dbReference type="EMBL" id="CAICTM010002973">
    <property type="protein sequence ID" value="CAB9530649.1"/>
    <property type="molecule type" value="Genomic_DNA"/>
</dbReference>
<dbReference type="AlphaFoldDB" id="A0A9N8F322"/>
<proteinExistence type="predicted"/>
<keyword evidence="1" id="KW-0472">Membrane</keyword>
<keyword evidence="4" id="KW-1185">Reference proteome</keyword>
<name>A0A9N8F322_9STRA</name>